<evidence type="ECO:0000313" key="1">
    <source>
        <dbReference type="EMBL" id="TGY01227.1"/>
    </source>
</evidence>
<protein>
    <submittedName>
        <fullName evidence="1">Uncharacterized protein</fullName>
    </submittedName>
</protein>
<proteinExistence type="predicted"/>
<gene>
    <name evidence="1" type="ORF">E5355_15640</name>
</gene>
<dbReference type="EMBL" id="SRYZ01000048">
    <property type="protein sequence ID" value="TGY01227.1"/>
    <property type="molecule type" value="Genomic_DNA"/>
</dbReference>
<dbReference type="RefSeq" id="WP_136011075.1">
    <property type="nucleotide sequence ID" value="NZ_SRYZ01000048.1"/>
</dbReference>
<name>A0A4S2AJI5_9BACE</name>
<dbReference type="PROSITE" id="PS51257">
    <property type="entry name" value="PROKAR_LIPOPROTEIN"/>
    <property type="match status" value="1"/>
</dbReference>
<dbReference type="AlphaFoldDB" id="A0A4S2AJI5"/>
<reference evidence="1 2" key="1">
    <citation type="submission" date="2019-04" db="EMBL/GenBank/DDBJ databases">
        <title>Microbes associate with the intestines of laboratory mice.</title>
        <authorList>
            <person name="Navarre W."/>
            <person name="Wong E."/>
            <person name="Huang K."/>
            <person name="Tropini C."/>
            <person name="Ng K."/>
            <person name="Yu B."/>
        </authorList>
    </citation>
    <scope>NUCLEOTIDE SEQUENCE [LARGE SCALE GENOMIC DNA]</scope>
    <source>
        <strain evidence="1 2">NM69_E16B</strain>
    </source>
</reference>
<organism evidence="1 2">
    <name type="scientific">Bacteroides muris</name>
    <name type="common">ex Afrizal et al. 2022</name>
    <dbReference type="NCBI Taxonomy" id="2516960"/>
    <lineage>
        <taxon>Bacteria</taxon>
        <taxon>Pseudomonadati</taxon>
        <taxon>Bacteroidota</taxon>
        <taxon>Bacteroidia</taxon>
        <taxon>Bacteroidales</taxon>
        <taxon>Bacteroidaceae</taxon>
        <taxon>Bacteroides</taxon>
    </lineage>
</organism>
<dbReference type="Proteomes" id="UP000310532">
    <property type="component" value="Unassembled WGS sequence"/>
</dbReference>
<evidence type="ECO:0000313" key="2">
    <source>
        <dbReference type="Proteomes" id="UP000310532"/>
    </source>
</evidence>
<comment type="caution">
    <text evidence="1">The sequence shown here is derived from an EMBL/GenBank/DDBJ whole genome shotgun (WGS) entry which is preliminary data.</text>
</comment>
<keyword evidence="2" id="KW-1185">Reference proteome</keyword>
<accession>A0A4S2AJI5</accession>
<sequence>MGKLIFTTFCLFILFGCSKNEADQKIAEPTTTTISYSVLAGQHIYAPLKKGNSEYILKTDNPNIVTFEYLEDIEAVSISTLDCGKASITVTDANNDTIAIIKISANYWGSKEIEEIGQSETVKPEVLVVSKDMETKLLIEKELWNYINQRNGTLYSFDGKTKEFTINITQLGERYQGTYCWSIDSLVLNYNNMTEKYAFQIIQGRDYYKIQADKTKEYQSIYPKAGITSVKISRIWYDSGKLHIQ</sequence>